<proteinExistence type="predicted"/>
<dbReference type="PANTHER" id="PTHR43265:SF1">
    <property type="entry name" value="ESTERASE ESTD"/>
    <property type="match status" value="1"/>
</dbReference>
<dbReference type="AlphaFoldDB" id="A0AA47B2V8"/>
<name>A0AA47B2V8_9LACO</name>
<sequence>MREELRFLKCIDHDVPIQIDIPDEGNEFPAVLLIHGFMSSRNNDNYMLARISQKIAAAGIVAARIDLCSMGENLYSRENYGMKVMIREVKASFKYLQNLPYVKKENVGLLGHSLGGRLAFTCSTLPAKIIVSLNGAINTFEPINVGYDKFEMANLGYSIVRTSCGGVELLYQKFLDDMKDAVNDNIKNFKNPILVEVCTDDPTLDPNISLNFIKTCHMANVDSFTVSGANHTFNVETGDFTKLNEVIGKVVPWISAHIK</sequence>
<dbReference type="Pfam" id="PF08840">
    <property type="entry name" value="BAAT_C"/>
    <property type="match status" value="1"/>
</dbReference>
<dbReference type="InterPro" id="IPR014940">
    <property type="entry name" value="BAAT_C"/>
</dbReference>
<dbReference type="Proteomes" id="UP001164557">
    <property type="component" value="Chromosome"/>
</dbReference>
<dbReference type="RefSeq" id="WP_046327339.1">
    <property type="nucleotide sequence ID" value="NZ_CP084389.1"/>
</dbReference>
<dbReference type="PANTHER" id="PTHR43265">
    <property type="entry name" value="ESTERASE ESTD"/>
    <property type="match status" value="1"/>
</dbReference>
<evidence type="ECO:0000313" key="3">
    <source>
        <dbReference type="Proteomes" id="UP001164557"/>
    </source>
</evidence>
<feature type="domain" description="BAAT/Acyl-CoA thioester hydrolase C-terminal" evidence="1">
    <location>
        <begin position="93"/>
        <end position="205"/>
    </location>
</feature>
<protein>
    <submittedName>
        <fullName evidence="2">Dienelactone hydrolase family protein</fullName>
    </submittedName>
</protein>
<accession>A0AA47B2V8</accession>
<reference evidence="2" key="1">
    <citation type="submission" date="2021-09" db="EMBL/GenBank/DDBJ databases">
        <title>Lactobacillus species from Apis mellifera, Switzerland.</title>
        <authorList>
            <person name="Pfister J."/>
            <person name="Brown A."/>
            <person name="Neumann P."/>
            <person name="Collaud A."/>
            <person name="Retschnig G."/>
            <person name="Perreten V."/>
        </authorList>
    </citation>
    <scope>NUCLEOTIDE SEQUENCE</scope>
    <source>
        <strain evidence="2">IBH002</strain>
    </source>
</reference>
<evidence type="ECO:0000313" key="2">
    <source>
        <dbReference type="EMBL" id="UZX29127.1"/>
    </source>
</evidence>
<organism evidence="2 3">
    <name type="scientific">Lactobacillus helsingborgensis</name>
    <dbReference type="NCBI Taxonomy" id="1218494"/>
    <lineage>
        <taxon>Bacteria</taxon>
        <taxon>Bacillati</taxon>
        <taxon>Bacillota</taxon>
        <taxon>Bacilli</taxon>
        <taxon>Lactobacillales</taxon>
        <taxon>Lactobacillaceae</taxon>
        <taxon>Lactobacillus</taxon>
    </lineage>
</organism>
<dbReference type="SUPFAM" id="SSF53474">
    <property type="entry name" value="alpha/beta-Hydrolases"/>
    <property type="match status" value="1"/>
</dbReference>
<dbReference type="InterPro" id="IPR053145">
    <property type="entry name" value="AB_hydrolase_Est10"/>
</dbReference>
<evidence type="ECO:0000259" key="1">
    <source>
        <dbReference type="Pfam" id="PF08840"/>
    </source>
</evidence>
<dbReference type="InterPro" id="IPR029058">
    <property type="entry name" value="AB_hydrolase_fold"/>
</dbReference>
<gene>
    <name evidence="2" type="ORF">LDX53_05920</name>
</gene>
<dbReference type="GO" id="GO:0052689">
    <property type="term" value="F:carboxylic ester hydrolase activity"/>
    <property type="evidence" value="ECO:0007669"/>
    <property type="project" value="TreeGrafter"/>
</dbReference>
<dbReference type="Gene3D" id="3.40.50.1820">
    <property type="entry name" value="alpha/beta hydrolase"/>
    <property type="match status" value="1"/>
</dbReference>
<dbReference type="EMBL" id="CP084389">
    <property type="protein sequence ID" value="UZX29127.1"/>
    <property type="molecule type" value="Genomic_DNA"/>
</dbReference>
<keyword evidence="2" id="KW-0378">Hydrolase</keyword>
<keyword evidence="3" id="KW-1185">Reference proteome</keyword>